<evidence type="ECO:0000256" key="2">
    <source>
        <dbReference type="SAM" id="Phobius"/>
    </source>
</evidence>
<protein>
    <submittedName>
        <fullName evidence="3">Uncharacterized protein</fullName>
    </submittedName>
</protein>
<dbReference type="PANTHER" id="PTHR14735:SF1">
    <property type="entry name" value="COILED-COIL DOMAIN-CONTAINING PROTEIN 134"/>
    <property type="match status" value="1"/>
</dbReference>
<accession>A0A8S9YBI6</accession>
<feature type="transmembrane region" description="Helical" evidence="2">
    <location>
        <begin position="83"/>
        <end position="108"/>
    </location>
</feature>
<gene>
    <name evidence="3" type="ORF">EG68_10480</name>
</gene>
<evidence type="ECO:0000313" key="3">
    <source>
        <dbReference type="EMBL" id="KAF7233611.1"/>
    </source>
</evidence>
<dbReference type="AlphaFoldDB" id="A0A8S9YBI6"/>
<reference evidence="3" key="1">
    <citation type="submission" date="2019-07" db="EMBL/GenBank/DDBJ databases">
        <title>Annotation for the trematode Paragonimus miyazaki's.</title>
        <authorList>
            <person name="Choi Y.-J."/>
        </authorList>
    </citation>
    <scope>NUCLEOTIDE SEQUENCE</scope>
    <source>
        <strain evidence="3">Japan</strain>
    </source>
</reference>
<proteinExistence type="predicted"/>
<dbReference type="EMBL" id="JTDE01020938">
    <property type="protein sequence ID" value="KAF7233611.1"/>
    <property type="molecule type" value="Genomic_DNA"/>
</dbReference>
<evidence type="ECO:0000313" key="4">
    <source>
        <dbReference type="Proteomes" id="UP000822476"/>
    </source>
</evidence>
<keyword evidence="2" id="KW-1133">Transmembrane helix</keyword>
<dbReference type="Pfam" id="PF15002">
    <property type="entry name" value="ERK-JNK_inhib"/>
    <property type="match status" value="1"/>
</dbReference>
<dbReference type="OrthoDB" id="5854099at2759"/>
<keyword evidence="4" id="KW-1185">Reference proteome</keyword>
<comment type="caution">
    <text evidence="3">The sequence shown here is derived from an EMBL/GenBank/DDBJ whole genome shotgun (WGS) entry which is preliminary data.</text>
</comment>
<keyword evidence="2" id="KW-0812">Transmembrane</keyword>
<feature type="transmembrane region" description="Helical" evidence="2">
    <location>
        <begin position="231"/>
        <end position="248"/>
    </location>
</feature>
<dbReference type="InterPro" id="IPR026321">
    <property type="entry name" value="CC134"/>
</dbReference>
<keyword evidence="2" id="KW-0472">Membrane</keyword>
<dbReference type="Proteomes" id="UP000822476">
    <property type="component" value="Unassembled WGS sequence"/>
</dbReference>
<feature type="region of interest" description="Disordered" evidence="1">
    <location>
        <begin position="414"/>
        <end position="434"/>
    </location>
</feature>
<name>A0A8S9YBI6_9TREM</name>
<organism evidence="3 4">
    <name type="scientific">Paragonimus skrjabini miyazakii</name>
    <dbReference type="NCBI Taxonomy" id="59628"/>
    <lineage>
        <taxon>Eukaryota</taxon>
        <taxon>Metazoa</taxon>
        <taxon>Spiralia</taxon>
        <taxon>Lophotrochozoa</taxon>
        <taxon>Platyhelminthes</taxon>
        <taxon>Trematoda</taxon>
        <taxon>Digenea</taxon>
        <taxon>Plagiorchiida</taxon>
        <taxon>Troglotremata</taxon>
        <taxon>Troglotrematidae</taxon>
        <taxon>Paragonimus</taxon>
    </lineage>
</organism>
<feature type="transmembrane region" description="Helical" evidence="2">
    <location>
        <begin position="22"/>
        <end position="47"/>
    </location>
</feature>
<feature type="transmembrane region" description="Helical" evidence="2">
    <location>
        <begin position="59"/>
        <end position="77"/>
    </location>
</feature>
<dbReference type="PANTHER" id="PTHR14735">
    <property type="entry name" value="COILED-COIL DOMAIN-CONTAINING PROTEIN 134"/>
    <property type="match status" value="1"/>
</dbReference>
<sequence>MGKFGNLPQMPVCVGKPTTRDFLLFSGTCQAAFSLISLLVCSSYYAFSSDIFETQLEERIVSNVITIIASFAVFLPASESTNLMLILSASVIRIILFVDLTSSAAVILMDKMKIESIAVLSWTCKSDFLKISYMSSNNCCGLNKPYTDQLLYEDAAVCISALNDSLFCCGPDMDSDICVCQQSCFPHLINSVRQSVHLASGLGFFASFLKVTWELNNCFLHSPKMLSSVRMILLINSLLFVISSGFSLPEYNQASYMLTRQKQINELRRLLSHPHDKAHKLASQLFLYILEMFKGHHALISSVNLEEAPVNATIAEGLAFVIENTPLLLQLALIFPDAVHPYVDQQEPIMDILRWAIAVTQQSGFIPESEQSLFISAQHELNLIPRPADYWNPHTAQNQMARETHEAEILKRQAKKERRKLKKGPKLTPKRLDL</sequence>
<evidence type="ECO:0000256" key="1">
    <source>
        <dbReference type="SAM" id="MobiDB-lite"/>
    </source>
</evidence>